<protein>
    <submittedName>
        <fullName evidence="5">Deazaflavin-dependent oxidoreductase (Nitroreductase family)</fullName>
    </submittedName>
</protein>
<evidence type="ECO:0000313" key="5">
    <source>
        <dbReference type="EMBL" id="TWH21308.1"/>
    </source>
</evidence>
<reference evidence="5 6" key="1">
    <citation type="submission" date="2019-07" db="EMBL/GenBank/DDBJ databases">
        <title>R&amp;d 2014.</title>
        <authorList>
            <person name="Klenk H.-P."/>
        </authorList>
    </citation>
    <scope>NUCLEOTIDE SEQUENCE [LARGE SCALE GENOMIC DNA]</scope>
    <source>
        <strain evidence="5 6">DSM 43194</strain>
    </source>
</reference>
<keyword evidence="3" id="KW-0175">Coiled coil</keyword>
<dbReference type="GO" id="GO:0005886">
    <property type="term" value="C:plasma membrane"/>
    <property type="evidence" value="ECO:0007669"/>
    <property type="project" value="TreeGrafter"/>
</dbReference>
<comment type="catalytic activity">
    <reaction evidence="2">
        <text>oxidized coenzyme F420-(gamma-L-Glu)(n) + a quinol + H(+) = reduced coenzyme F420-(gamma-L-Glu)(n) + a quinone</text>
        <dbReference type="Rhea" id="RHEA:39663"/>
        <dbReference type="Rhea" id="RHEA-COMP:12939"/>
        <dbReference type="Rhea" id="RHEA-COMP:14378"/>
        <dbReference type="ChEBI" id="CHEBI:15378"/>
        <dbReference type="ChEBI" id="CHEBI:24646"/>
        <dbReference type="ChEBI" id="CHEBI:132124"/>
        <dbReference type="ChEBI" id="CHEBI:133980"/>
        <dbReference type="ChEBI" id="CHEBI:139511"/>
    </reaction>
</comment>
<comment type="similarity">
    <text evidence="1">Belongs to the F420H(2)-dependent quinone reductase family.</text>
</comment>
<dbReference type="Pfam" id="PF01814">
    <property type="entry name" value="Hemerythrin"/>
    <property type="match status" value="1"/>
</dbReference>
<organism evidence="5 6">
    <name type="scientific">Prauserella rugosa</name>
    <dbReference type="NCBI Taxonomy" id="43354"/>
    <lineage>
        <taxon>Bacteria</taxon>
        <taxon>Bacillati</taxon>
        <taxon>Actinomycetota</taxon>
        <taxon>Actinomycetes</taxon>
        <taxon>Pseudonocardiales</taxon>
        <taxon>Pseudonocardiaceae</taxon>
        <taxon>Prauserella</taxon>
    </lineage>
</organism>
<dbReference type="PANTHER" id="PTHR39428:SF1">
    <property type="entry name" value="F420H(2)-DEPENDENT QUINONE REDUCTASE RV1261C"/>
    <property type="match status" value="1"/>
</dbReference>
<dbReference type="InterPro" id="IPR012312">
    <property type="entry name" value="Hemerythrin-like"/>
</dbReference>
<sequence length="270" mass="29305">MNDVQKSVIEQFRAQRGRVGGPFEGARLLLLTTTGARTGRTHTTPLGYLPDGGRVLVIGSAGGADSHPDWFHNVLADPNVTVEDGAFTYAATATVLEGEERDAAFARAVEADPGWDEYQRATDRTLPVVALDPVGGPPAGSITELLVGVHEAFRAELHRIRTELDSSGSLLGAQLRINCLTLCQGLHQHHVGEDTGLFPAIAERHPGSSSVLERLKADHERIADTTERLRAAAHAQSRDVARAELVRLTTELERHLDDEEEWLLPLLAGW</sequence>
<dbReference type="CDD" id="cd12108">
    <property type="entry name" value="Hr-like"/>
    <property type="match status" value="1"/>
</dbReference>
<dbReference type="NCBIfam" id="TIGR00026">
    <property type="entry name" value="hi_GC_TIGR00026"/>
    <property type="match status" value="1"/>
</dbReference>
<dbReference type="InterPro" id="IPR012349">
    <property type="entry name" value="Split_barrel_FMN-bd"/>
</dbReference>
<gene>
    <name evidence="5" type="ORF">JD82_03167</name>
</gene>
<feature type="coiled-coil region" evidence="3">
    <location>
        <begin position="212"/>
        <end position="258"/>
    </location>
</feature>
<name>A0A660CCK3_9PSEU</name>
<evidence type="ECO:0000256" key="1">
    <source>
        <dbReference type="ARBA" id="ARBA00008710"/>
    </source>
</evidence>
<dbReference type="GO" id="GO:0070967">
    <property type="term" value="F:coenzyme F420 binding"/>
    <property type="evidence" value="ECO:0007669"/>
    <property type="project" value="TreeGrafter"/>
</dbReference>
<dbReference type="Gene3D" id="2.30.110.10">
    <property type="entry name" value="Electron Transport, Fmn-binding Protein, Chain A"/>
    <property type="match status" value="1"/>
</dbReference>
<evidence type="ECO:0000256" key="2">
    <source>
        <dbReference type="ARBA" id="ARBA00049106"/>
    </source>
</evidence>
<keyword evidence="6" id="KW-1185">Reference proteome</keyword>
<dbReference type="Proteomes" id="UP000317303">
    <property type="component" value="Unassembled WGS sequence"/>
</dbReference>
<comment type="caution">
    <text evidence="5">The sequence shown here is derived from an EMBL/GenBank/DDBJ whole genome shotgun (WGS) entry which is preliminary data.</text>
</comment>
<dbReference type="PANTHER" id="PTHR39428">
    <property type="entry name" value="F420H(2)-DEPENDENT QUINONE REDUCTASE RV1261C"/>
    <property type="match status" value="1"/>
</dbReference>
<dbReference type="Pfam" id="PF04075">
    <property type="entry name" value="F420H2_quin_red"/>
    <property type="match status" value="1"/>
</dbReference>
<feature type="domain" description="Hemerythrin-like" evidence="4">
    <location>
        <begin position="142"/>
        <end position="267"/>
    </location>
</feature>
<dbReference type="GO" id="GO:0016491">
    <property type="term" value="F:oxidoreductase activity"/>
    <property type="evidence" value="ECO:0007669"/>
    <property type="project" value="InterPro"/>
</dbReference>
<dbReference type="SUPFAM" id="SSF50475">
    <property type="entry name" value="FMN-binding split barrel"/>
    <property type="match status" value="1"/>
</dbReference>
<dbReference type="RefSeq" id="WP_030532068.1">
    <property type="nucleotide sequence ID" value="NZ_JOIJ01000007.1"/>
</dbReference>
<evidence type="ECO:0000256" key="3">
    <source>
        <dbReference type="SAM" id="Coils"/>
    </source>
</evidence>
<dbReference type="OrthoDB" id="8225825at2"/>
<evidence type="ECO:0000259" key="4">
    <source>
        <dbReference type="Pfam" id="PF01814"/>
    </source>
</evidence>
<accession>A0A660CCK3</accession>
<dbReference type="AlphaFoldDB" id="A0A660CCK3"/>
<dbReference type="EMBL" id="VLJV01000001">
    <property type="protein sequence ID" value="TWH21308.1"/>
    <property type="molecule type" value="Genomic_DNA"/>
</dbReference>
<dbReference type="InterPro" id="IPR004378">
    <property type="entry name" value="F420H2_quin_Rdtase"/>
</dbReference>
<evidence type="ECO:0000313" key="6">
    <source>
        <dbReference type="Proteomes" id="UP000317303"/>
    </source>
</evidence>
<dbReference type="Gene3D" id="1.20.120.520">
    <property type="entry name" value="nmb1532 protein domain like"/>
    <property type="match status" value="1"/>
</dbReference>
<proteinExistence type="inferred from homology"/>